<feature type="compositionally biased region" description="Basic and acidic residues" evidence="5">
    <location>
        <begin position="331"/>
        <end position="346"/>
    </location>
</feature>
<evidence type="ECO:0000256" key="3">
    <source>
        <dbReference type="ARBA" id="ARBA00022833"/>
    </source>
</evidence>
<evidence type="ECO:0000256" key="1">
    <source>
        <dbReference type="ARBA" id="ARBA00022723"/>
    </source>
</evidence>
<dbReference type="InterPro" id="IPR001965">
    <property type="entry name" value="Znf_PHD"/>
</dbReference>
<dbReference type="InterPro" id="IPR019787">
    <property type="entry name" value="Znf_PHD-finger"/>
</dbReference>
<dbReference type="SMART" id="SM00249">
    <property type="entry name" value="PHD"/>
    <property type="match status" value="2"/>
</dbReference>
<keyword evidence="1" id="KW-0479">Metal-binding</keyword>
<comment type="caution">
    <text evidence="7">The sequence shown here is derived from an EMBL/GenBank/DDBJ whole genome shotgun (WGS) entry which is preliminary data.</text>
</comment>
<evidence type="ECO:0000256" key="2">
    <source>
        <dbReference type="ARBA" id="ARBA00022771"/>
    </source>
</evidence>
<feature type="compositionally biased region" description="Basic and acidic residues" evidence="5">
    <location>
        <begin position="530"/>
        <end position="539"/>
    </location>
</feature>
<dbReference type="InterPro" id="IPR011011">
    <property type="entry name" value="Znf_FYVE_PHD"/>
</dbReference>
<protein>
    <recommendedName>
        <fullName evidence="6">PHD-type domain-containing protein</fullName>
    </recommendedName>
</protein>
<evidence type="ECO:0000313" key="8">
    <source>
        <dbReference type="Proteomes" id="UP000799439"/>
    </source>
</evidence>
<feature type="compositionally biased region" description="Polar residues" evidence="5">
    <location>
        <begin position="93"/>
        <end position="117"/>
    </location>
</feature>
<dbReference type="GO" id="GO:0006357">
    <property type="term" value="P:regulation of transcription by RNA polymerase II"/>
    <property type="evidence" value="ECO:0007669"/>
    <property type="project" value="TreeGrafter"/>
</dbReference>
<dbReference type="PROSITE" id="PS01359">
    <property type="entry name" value="ZF_PHD_1"/>
    <property type="match status" value="1"/>
</dbReference>
<reference evidence="7" key="1">
    <citation type="journal article" date="2020" name="Stud. Mycol.">
        <title>101 Dothideomycetes genomes: a test case for predicting lifestyles and emergence of pathogens.</title>
        <authorList>
            <person name="Haridas S."/>
            <person name="Albert R."/>
            <person name="Binder M."/>
            <person name="Bloem J."/>
            <person name="Labutti K."/>
            <person name="Salamov A."/>
            <person name="Andreopoulos B."/>
            <person name="Baker S."/>
            <person name="Barry K."/>
            <person name="Bills G."/>
            <person name="Bluhm B."/>
            <person name="Cannon C."/>
            <person name="Castanera R."/>
            <person name="Culley D."/>
            <person name="Daum C."/>
            <person name="Ezra D."/>
            <person name="Gonzalez J."/>
            <person name="Henrissat B."/>
            <person name="Kuo A."/>
            <person name="Liang C."/>
            <person name="Lipzen A."/>
            <person name="Lutzoni F."/>
            <person name="Magnuson J."/>
            <person name="Mondo S."/>
            <person name="Nolan M."/>
            <person name="Ohm R."/>
            <person name="Pangilinan J."/>
            <person name="Park H.-J."/>
            <person name="Ramirez L."/>
            <person name="Alfaro M."/>
            <person name="Sun H."/>
            <person name="Tritt A."/>
            <person name="Yoshinaga Y."/>
            <person name="Zwiers L.-H."/>
            <person name="Turgeon B."/>
            <person name="Goodwin S."/>
            <person name="Spatafora J."/>
            <person name="Crous P."/>
            <person name="Grigoriev I."/>
        </authorList>
    </citation>
    <scope>NUCLEOTIDE SEQUENCE</scope>
    <source>
        <strain evidence="7">CBS 260.36</strain>
    </source>
</reference>
<dbReference type="GO" id="GO:0032221">
    <property type="term" value="C:Rpd3S complex"/>
    <property type="evidence" value="ECO:0007669"/>
    <property type="project" value="TreeGrafter"/>
</dbReference>
<dbReference type="PANTHER" id="PTHR47636">
    <property type="entry name" value="TRANSCRIPTIONAL REGULATORY PROTEIN RCO1"/>
    <property type="match status" value="1"/>
</dbReference>
<dbReference type="AlphaFoldDB" id="A0A9P4MFK3"/>
<feature type="domain" description="PHD-type" evidence="6">
    <location>
        <begin position="664"/>
        <end position="714"/>
    </location>
</feature>
<name>A0A9P4MFK3_9PEZI</name>
<dbReference type="PROSITE" id="PS50016">
    <property type="entry name" value="ZF_PHD_2"/>
    <property type="match status" value="2"/>
</dbReference>
<feature type="region of interest" description="Disordered" evidence="5">
    <location>
        <begin position="270"/>
        <end position="375"/>
    </location>
</feature>
<dbReference type="Proteomes" id="UP000799439">
    <property type="component" value="Unassembled WGS sequence"/>
</dbReference>
<feature type="compositionally biased region" description="Basic residues" evidence="5">
    <location>
        <begin position="141"/>
        <end position="152"/>
    </location>
</feature>
<dbReference type="EMBL" id="ML996086">
    <property type="protein sequence ID" value="KAF2152490.1"/>
    <property type="molecule type" value="Genomic_DNA"/>
</dbReference>
<dbReference type="CDD" id="cd15535">
    <property type="entry name" value="PHD1_Rco1"/>
    <property type="match status" value="1"/>
</dbReference>
<dbReference type="SUPFAM" id="SSF57903">
    <property type="entry name" value="FYVE/PHD zinc finger"/>
    <property type="match status" value="2"/>
</dbReference>
<keyword evidence="3" id="KW-0862">Zinc</keyword>
<feature type="region of interest" description="Disordered" evidence="5">
    <location>
        <begin position="424"/>
        <end position="454"/>
    </location>
</feature>
<dbReference type="PANTHER" id="PTHR47636:SF1">
    <property type="entry name" value="TRANSCRIPTIONAL REGULATORY PROTEIN RCO1"/>
    <property type="match status" value="1"/>
</dbReference>
<gene>
    <name evidence="7" type="ORF">K461DRAFT_278720</name>
</gene>
<dbReference type="InterPro" id="IPR019786">
    <property type="entry name" value="Zinc_finger_PHD-type_CS"/>
</dbReference>
<evidence type="ECO:0000256" key="5">
    <source>
        <dbReference type="SAM" id="MobiDB-lite"/>
    </source>
</evidence>
<feature type="compositionally biased region" description="Basic and acidic residues" evidence="5">
    <location>
        <begin position="42"/>
        <end position="54"/>
    </location>
</feature>
<dbReference type="Pfam" id="PF00628">
    <property type="entry name" value="PHD"/>
    <property type="match status" value="2"/>
</dbReference>
<sequence length="1067" mass="116116">MPSAAARRGKPRASRFSSPRTRNGAPSKTQAHTVSAQWVEPTLKDSKPSYEEHGGSPYGVLEDMQALGQPPTAKVKTRVKGEPLRKSLGRSLGLQQGASRVTEDSPSVDTPRSTSVVQEIPAPAVQPMQDDNTDLDFNPRASRRSARSRRNRAGSATSETNKPPSPAAEPVAPAMADDVPPLEAITSPVANELSEMDIERVNFRIVVDIACKRAKELGFDDFGAALRQVYAESETNERYAHLLRSLLLQSASTKDKLEFTNAIKRAKRTLRKATDAGEAPLNDLHPPELNGRRHRSGSRSRSSKPELVPRPSIENVPKIPKLRLSMRKRSPKDNEVKTEEAPERSGTRSQRTRRADSHSSASSLSQPSSPSSSELELIIPGARADAASMLRGPNGLSMNSTPITLGASGLNTVNGSDDMHRVESQSVSNGSAGSGLDGPLADSGLQGSGAEDGFRSRSTTLYSVTESLKAQIRADRLKHWPDQVADEDQIMVDDTSIEEDLAPDTSGTDRLPKRSPVDAGFDQGQLQAIEETKRRKLDETLYQDPGPASGYRQSHIRESTENAHGVRAREHHNHRPTIRLSNGTANNRARRGRDQTDSPLSDMSSTPPMEDAMAGTQATRIIKKAKTKQSPEKKHNIQAGGLDDRSGTMGSVAGVDAGEESDNNDYCNACGGTGDLLCCDGCTNSFHFTCVDPPLSPNSPELAQQWFCPSCIARRQPPTRQPRGLFAQLLNGLEKRNPINFSLPESLRSYFAGVHTGKDGKFDDPANVKTRSSRAGYDEPMDTLKTKDNKGNAILCYACGTSAAGKRDIITCDICGNHWHLDCTNPPLANPPFRDQHNRKTKEWMCPLHVEHDLAAIDPIRLSQRRRVHVRRPKNAKIVDTSLRRGLINNGIIDIINDSSSDDDSEFEEDETASGTVFRVPSKGVKFDFIDKVHRTRAVEGGPDHIPSPKSTRMNAQVLQAQLDSRPVLERQFILSLVQLGSEQQDINLGGDAIHSLINTMTAEAPAEVIAKVAADEDETMTNGMINAPASNSGSALSDDERKQLEALQELIKRRLEAAGARASGGE</sequence>
<feature type="compositionally biased region" description="Basic residues" evidence="5">
    <location>
        <begin position="292"/>
        <end position="302"/>
    </location>
</feature>
<dbReference type="GO" id="GO:0008270">
    <property type="term" value="F:zinc ion binding"/>
    <property type="evidence" value="ECO:0007669"/>
    <property type="project" value="UniProtKB-KW"/>
</dbReference>
<evidence type="ECO:0000259" key="6">
    <source>
        <dbReference type="PROSITE" id="PS50016"/>
    </source>
</evidence>
<dbReference type="InterPro" id="IPR013083">
    <property type="entry name" value="Znf_RING/FYVE/PHD"/>
</dbReference>
<accession>A0A9P4MFK3</accession>
<keyword evidence="2 4" id="KW-0863">Zinc-finger</keyword>
<dbReference type="OrthoDB" id="5876363at2759"/>
<feature type="compositionally biased region" description="Polar residues" evidence="5">
    <location>
        <begin position="597"/>
        <end position="607"/>
    </location>
</feature>
<feature type="region of interest" description="Disordered" evidence="5">
    <location>
        <begin position="1"/>
        <end position="173"/>
    </location>
</feature>
<feature type="compositionally biased region" description="Polar residues" evidence="5">
    <location>
        <begin position="15"/>
        <end position="36"/>
    </location>
</feature>
<organism evidence="7 8">
    <name type="scientific">Myriangium duriaei CBS 260.36</name>
    <dbReference type="NCBI Taxonomy" id="1168546"/>
    <lineage>
        <taxon>Eukaryota</taxon>
        <taxon>Fungi</taxon>
        <taxon>Dikarya</taxon>
        <taxon>Ascomycota</taxon>
        <taxon>Pezizomycotina</taxon>
        <taxon>Dothideomycetes</taxon>
        <taxon>Dothideomycetidae</taxon>
        <taxon>Myriangiales</taxon>
        <taxon>Myriangiaceae</taxon>
        <taxon>Myriangium</taxon>
    </lineage>
</organism>
<feature type="compositionally biased region" description="Low complexity" evidence="5">
    <location>
        <begin position="358"/>
        <end position="373"/>
    </location>
</feature>
<dbReference type="Gene3D" id="3.30.40.10">
    <property type="entry name" value="Zinc/RING finger domain, C3HC4 (zinc finger)"/>
    <property type="match status" value="2"/>
</dbReference>
<feature type="domain" description="PHD-type" evidence="6">
    <location>
        <begin position="793"/>
        <end position="852"/>
    </location>
</feature>
<dbReference type="InterPro" id="IPR052819">
    <property type="entry name" value="Chromatin_regulatory_protein"/>
</dbReference>
<evidence type="ECO:0000256" key="4">
    <source>
        <dbReference type="PROSITE-ProRule" id="PRU00146"/>
    </source>
</evidence>
<dbReference type="CDD" id="cd15534">
    <property type="entry name" value="PHD2_PHF12_Rco1"/>
    <property type="match status" value="1"/>
</dbReference>
<keyword evidence="8" id="KW-1185">Reference proteome</keyword>
<feature type="compositionally biased region" description="Basic residues" evidence="5">
    <location>
        <begin position="320"/>
        <end position="330"/>
    </location>
</feature>
<feature type="region of interest" description="Disordered" evidence="5">
    <location>
        <begin position="494"/>
        <end position="657"/>
    </location>
</feature>
<evidence type="ECO:0000313" key="7">
    <source>
        <dbReference type="EMBL" id="KAF2152490.1"/>
    </source>
</evidence>
<proteinExistence type="predicted"/>